<dbReference type="Proteomes" id="UP000051952">
    <property type="component" value="Unassembled WGS sequence"/>
</dbReference>
<gene>
    <name evidence="2" type="ORF">BSAL_77195</name>
</gene>
<dbReference type="AlphaFoldDB" id="A0A0S4IZA9"/>
<name>A0A0S4IZA9_BODSA</name>
<evidence type="ECO:0000256" key="1">
    <source>
        <dbReference type="SAM" id="MobiDB-lite"/>
    </source>
</evidence>
<dbReference type="VEuPathDB" id="TriTrypDB:BSAL_77190"/>
<feature type="region of interest" description="Disordered" evidence="1">
    <location>
        <begin position="443"/>
        <end position="474"/>
    </location>
</feature>
<protein>
    <submittedName>
        <fullName evidence="2">Uncharacterized protein</fullName>
    </submittedName>
</protein>
<sequence>MNGTAHSQRTMSHDPSNVDSTLRILDLRHELADVKDRLRQSIDLLELSRDTIVQLRSYSTSLEQLCMWSEASWRSIALDLLHSQCASTWLSLKGSFLSRPVTTSTSGMTERQYSHLNKVRNVFESRGSVQTPPLSLDIPSRFYEVAMSALDNTHKAEHLYQAIVITEQNTLVGNLTNEIQRVKAEMRVERYKLNQREDARDKQFLRARTASVECMEQHMDLLNDAAQIVVDRVFASADLFASSALACLIESAQSNEVYHHQRHIEDNEAVVERHLDYMETIAQRLEAMCMVVETDDVLSEMSGHRRHEQQILVSARSRHIEDNEAVVERHLDYMETIAQRLEAMCMVVETDDVLSEMSGHRRHEQQILVSARSARSLIESAQSNEVYHHQRHIEDNEAVVERHLDYMETIAQRLEAMCMVVETDDVLSEMSGHRRHEQQILVSARSARSHHHHANSSRSTSPSSMANVRQPGREYVEPSRLEALLLMSPGGD</sequence>
<organism evidence="2 3">
    <name type="scientific">Bodo saltans</name>
    <name type="common">Flagellated protozoan</name>
    <dbReference type="NCBI Taxonomy" id="75058"/>
    <lineage>
        <taxon>Eukaryota</taxon>
        <taxon>Discoba</taxon>
        <taxon>Euglenozoa</taxon>
        <taxon>Kinetoplastea</taxon>
        <taxon>Metakinetoplastina</taxon>
        <taxon>Eubodonida</taxon>
        <taxon>Bodonidae</taxon>
        <taxon>Bodo</taxon>
    </lineage>
</organism>
<dbReference type="EMBL" id="CYKH01000741">
    <property type="protein sequence ID" value="CUG30001.1"/>
    <property type="molecule type" value="Genomic_DNA"/>
</dbReference>
<accession>A0A0S4IZA9</accession>
<reference evidence="3" key="1">
    <citation type="submission" date="2015-09" db="EMBL/GenBank/DDBJ databases">
        <authorList>
            <consortium name="Pathogen Informatics"/>
        </authorList>
    </citation>
    <scope>NUCLEOTIDE SEQUENCE [LARGE SCALE GENOMIC DNA]</scope>
    <source>
        <strain evidence="3">Lake Konstanz</strain>
    </source>
</reference>
<proteinExistence type="predicted"/>
<evidence type="ECO:0000313" key="2">
    <source>
        <dbReference type="EMBL" id="CUG30001.1"/>
    </source>
</evidence>
<keyword evidence="3" id="KW-1185">Reference proteome</keyword>
<evidence type="ECO:0000313" key="3">
    <source>
        <dbReference type="Proteomes" id="UP000051952"/>
    </source>
</evidence>